<dbReference type="SUPFAM" id="SSF159888">
    <property type="entry name" value="YdhG-like"/>
    <property type="match status" value="1"/>
</dbReference>
<evidence type="ECO:0000313" key="3">
    <source>
        <dbReference type="Proteomes" id="UP000181898"/>
    </source>
</evidence>
<reference evidence="2 3" key="1">
    <citation type="submission" date="2016-11" db="EMBL/GenBank/DDBJ databases">
        <title>Tenacibaculum sp. LPB0136, isolated from marine environment.</title>
        <authorList>
            <person name="Kim E."/>
            <person name="Yi H."/>
        </authorList>
    </citation>
    <scope>NUCLEOTIDE SEQUENCE [LARGE SCALE GENOMIC DNA]</scope>
    <source>
        <strain evidence="2 3">LPB0136</strain>
    </source>
</reference>
<dbReference type="Gene3D" id="3.90.1150.200">
    <property type="match status" value="1"/>
</dbReference>
<evidence type="ECO:0000259" key="1">
    <source>
        <dbReference type="Pfam" id="PF08818"/>
    </source>
</evidence>
<feature type="domain" description="YdhG-like" evidence="1">
    <location>
        <begin position="15"/>
        <end position="111"/>
    </location>
</feature>
<dbReference type="RefSeq" id="WP_072554763.1">
    <property type="nucleotide sequence ID" value="NZ_CP018155.1"/>
</dbReference>
<sequence length="197" mass="22803">MDSRVTEFITSKEKWTQELIHMRTILMQLPLEETIKWGSPTYSYKGKNVVSIAAFKNHFGLWFFQGGLLKDKAKVLRNAQEGKTQAMRQMRLVAASEIKEDIIKGYILEAIDNIEAGKEIKPKRTTKPLLIPDLLNEVFTKNEDIKIAFNEFTKSKQRDFADHIFGAKRETTKLSRLEKIIPMILRGEGLHDKYKNC</sequence>
<dbReference type="Pfam" id="PF08818">
    <property type="entry name" value="DUF1801"/>
    <property type="match status" value="1"/>
</dbReference>
<dbReference type="KEGG" id="ten:LPB136_03250"/>
<dbReference type="Pfam" id="PF13376">
    <property type="entry name" value="OmdA"/>
    <property type="match status" value="1"/>
</dbReference>
<gene>
    <name evidence="2" type="ORF">LPB136_03250</name>
</gene>
<dbReference type="PIRSF" id="PIRSF021308">
    <property type="entry name" value="UCP021308"/>
    <property type="match status" value="1"/>
</dbReference>
<dbReference type="AlphaFoldDB" id="A0A1L3JH42"/>
<dbReference type="InterPro" id="IPR016786">
    <property type="entry name" value="YdeI_bac"/>
</dbReference>
<name>A0A1L3JH42_9FLAO</name>
<dbReference type="Proteomes" id="UP000181898">
    <property type="component" value="Chromosome"/>
</dbReference>
<organism evidence="2 3">
    <name type="scientific">Tenacibaculum todarodis</name>
    <dbReference type="NCBI Taxonomy" id="1850252"/>
    <lineage>
        <taxon>Bacteria</taxon>
        <taxon>Pseudomonadati</taxon>
        <taxon>Bacteroidota</taxon>
        <taxon>Flavobacteriia</taxon>
        <taxon>Flavobacteriales</taxon>
        <taxon>Flavobacteriaceae</taxon>
        <taxon>Tenacibaculum</taxon>
    </lineage>
</organism>
<proteinExistence type="predicted"/>
<dbReference type="STRING" id="1850252.LPB136_03250"/>
<dbReference type="InterPro" id="IPR014922">
    <property type="entry name" value="YdhG-like"/>
</dbReference>
<dbReference type="OrthoDB" id="214150at2"/>
<accession>A0A1L3JH42</accession>
<dbReference type="EMBL" id="CP018155">
    <property type="protein sequence ID" value="APG64437.1"/>
    <property type="molecule type" value="Genomic_DNA"/>
</dbReference>
<keyword evidence="3" id="KW-1185">Reference proteome</keyword>
<protein>
    <recommendedName>
        <fullName evidence="1">YdhG-like domain-containing protein</fullName>
    </recommendedName>
</protein>
<evidence type="ECO:0000313" key="2">
    <source>
        <dbReference type="EMBL" id="APG64437.1"/>
    </source>
</evidence>